<protein>
    <submittedName>
        <fullName evidence="2">Uncharacterized protein</fullName>
    </submittedName>
</protein>
<sequence>MATKEEKAEYARRWRERHPERSRESRQAWKENNPAQYLFHKARSRARQKGLEFDLTVEWVRERLDRGQCEVSRLPFDYDLGTFTKANPWSPTIDRRDSALGYTMENCRLVVWAYNAAKNTWGDEVVLELAEALTEVVE</sequence>
<dbReference type="OrthoDB" id="27875at10239"/>
<dbReference type="RefSeq" id="YP_009210663.1">
    <property type="nucleotide sequence ID" value="NC_028931.1"/>
</dbReference>
<name>A0A0S0MVB2_9CAUD</name>
<organism evidence="2 3">
    <name type="scientific">Pseudomonas phage PaMx28</name>
    <dbReference type="NCBI Taxonomy" id="1175659"/>
    <lineage>
        <taxon>Viruses</taxon>
        <taxon>Duplodnaviria</taxon>
        <taxon>Heunggongvirae</taxon>
        <taxon>Uroviricota</taxon>
        <taxon>Caudoviricetes</taxon>
        <taxon>Mesyanzhinovviridae</taxon>
        <taxon>Bradleyvirinae</taxon>
        <taxon>Pamexvirus</taxon>
        <taxon>Pamexvirus PaMx28</taxon>
    </lineage>
</organism>
<dbReference type="GeneID" id="26637101"/>
<evidence type="ECO:0000313" key="2">
    <source>
        <dbReference type="EMBL" id="ALH23651.1"/>
    </source>
</evidence>
<evidence type="ECO:0000256" key="1">
    <source>
        <dbReference type="SAM" id="MobiDB-lite"/>
    </source>
</evidence>
<dbReference type="EMBL" id="JQ067089">
    <property type="protein sequence ID" value="ALH23651.1"/>
    <property type="molecule type" value="Genomic_DNA"/>
</dbReference>
<evidence type="ECO:0000313" key="3">
    <source>
        <dbReference type="Proteomes" id="UP000203193"/>
    </source>
</evidence>
<gene>
    <name evidence="2" type="ORF">PaMx28_51</name>
</gene>
<keyword evidence="3" id="KW-1185">Reference proteome</keyword>
<dbReference type="Proteomes" id="UP000203193">
    <property type="component" value="Segment"/>
</dbReference>
<reference evidence="2 3" key="1">
    <citation type="journal article" date="2012" name="Appl. Environ. Microbiol.">
        <title>High Diversity and Novel Species of Pseudomonas aeruginosa Bacteriophages.</title>
        <authorList>
            <person name="Sepulveda-Robles O."/>
            <person name="Kameyama L."/>
            <person name="Guarneros G."/>
        </authorList>
    </citation>
    <scope>NUCLEOTIDE SEQUENCE [LARGE SCALE GENOMIC DNA]</scope>
</reference>
<dbReference type="KEGG" id="vg:26637101"/>
<dbReference type="Gene3D" id="3.30.40.220">
    <property type="match status" value="1"/>
</dbReference>
<accession>A0A0S0MVB2</accession>
<feature type="region of interest" description="Disordered" evidence="1">
    <location>
        <begin position="1"/>
        <end position="29"/>
    </location>
</feature>
<proteinExistence type="predicted"/>